<comment type="caution">
    <text evidence="13">The sequence shown here is derived from an EMBL/GenBank/DDBJ whole genome shotgun (WGS) entry which is preliminary data.</text>
</comment>
<comment type="subunit">
    <text evidence="10">Heterodimer of AddA and RexB.</text>
</comment>
<dbReference type="PANTHER" id="PTHR30591:SF1">
    <property type="entry name" value="RECBCD ENZYME SUBUNIT RECC"/>
    <property type="match status" value="1"/>
</dbReference>
<keyword evidence="4 10" id="KW-0378">Hydrolase</keyword>
<dbReference type="InterPro" id="IPR049035">
    <property type="entry name" value="ADDB_N"/>
</dbReference>
<dbReference type="SUPFAM" id="SSF52540">
    <property type="entry name" value="P-loop containing nucleoside triphosphate hydrolases"/>
    <property type="match status" value="1"/>
</dbReference>
<dbReference type="Proteomes" id="UP001529343">
    <property type="component" value="Unassembled WGS sequence"/>
</dbReference>
<evidence type="ECO:0000256" key="7">
    <source>
        <dbReference type="ARBA" id="ARBA00022840"/>
    </source>
</evidence>
<name>A0ABT7UVL3_9LACO</name>
<dbReference type="InterPro" id="IPR027417">
    <property type="entry name" value="P-loop_NTPase"/>
</dbReference>
<evidence type="ECO:0000256" key="1">
    <source>
        <dbReference type="ARBA" id="ARBA00022722"/>
    </source>
</evidence>
<keyword evidence="3 10" id="KW-0227">DNA damage</keyword>
<evidence type="ECO:0000313" key="13">
    <source>
        <dbReference type="EMBL" id="MDM8265740.1"/>
    </source>
</evidence>
<protein>
    <recommendedName>
        <fullName evidence="10">ATP-dependent helicase/deoxyribonuclease subunit B</fullName>
        <ecNumber evidence="10">3.1.-.-</ecNumber>
    </recommendedName>
    <alternativeName>
        <fullName evidence="10">ATP-dependent helicase/nuclease subunit RexB</fullName>
    </alternativeName>
</protein>
<dbReference type="PANTHER" id="PTHR30591">
    <property type="entry name" value="RECBCD ENZYME SUBUNIT RECC"/>
    <property type="match status" value="1"/>
</dbReference>
<keyword evidence="7 10" id="KW-0067">ATP-binding</keyword>
<feature type="domain" description="PD-(D/E)XK endonuclease-like" evidence="11">
    <location>
        <begin position="854"/>
        <end position="1116"/>
    </location>
</feature>
<keyword evidence="5 10" id="KW-0347">Helicase</keyword>
<keyword evidence="14" id="KW-1185">Reference proteome</keyword>
<feature type="domain" description="ATP-dependent helicase/deoxyribonuclease subunit B N-terminal" evidence="12">
    <location>
        <begin position="6"/>
        <end position="305"/>
    </location>
</feature>
<keyword evidence="2 10" id="KW-0547">Nucleotide-binding</keyword>
<dbReference type="InterPro" id="IPR014141">
    <property type="entry name" value="DNA_helicase_suRexB"/>
</dbReference>
<evidence type="ECO:0000256" key="9">
    <source>
        <dbReference type="ARBA" id="ARBA00023204"/>
    </source>
</evidence>
<dbReference type="HAMAP" id="MF_01453">
    <property type="entry name" value="AddB_type2"/>
    <property type="match status" value="1"/>
</dbReference>
<evidence type="ECO:0000256" key="8">
    <source>
        <dbReference type="ARBA" id="ARBA00023125"/>
    </source>
</evidence>
<comment type="similarity">
    <text evidence="10">Belongs to the helicase family. AddB/RexB type 2 subfamily.</text>
</comment>
<evidence type="ECO:0000256" key="10">
    <source>
        <dbReference type="HAMAP-Rule" id="MF_01453"/>
    </source>
</evidence>
<evidence type="ECO:0000259" key="12">
    <source>
        <dbReference type="Pfam" id="PF21445"/>
    </source>
</evidence>
<gene>
    <name evidence="10" type="primary">rexB</name>
    <name evidence="13" type="ORF">QUW44_00950</name>
</gene>
<evidence type="ECO:0000256" key="5">
    <source>
        <dbReference type="ARBA" id="ARBA00022806"/>
    </source>
</evidence>
<evidence type="ECO:0000256" key="3">
    <source>
        <dbReference type="ARBA" id="ARBA00022763"/>
    </source>
</evidence>
<proteinExistence type="inferred from homology"/>
<dbReference type="InterPro" id="IPR011604">
    <property type="entry name" value="PDDEXK-like_dom_sf"/>
</dbReference>
<dbReference type="Gene3D" id="3.90.320.10">
    <property type="match status" value="1"/>
</dbReference>
<organism evidence="13 14">
    <name type="scientific">Limosilactobacillus pontis</name>
    <dbReference type="NCBI Taxonomy" id="35787"/>
    <lineage>
        <taxon>Bacteria</taxon>
        <taxon>Bacillati</taxon>
        <taxon>Bacillota</taxon>
        <taxon>Bacilli</taxon>
        <taxon>Lactobacillales</taxon>
        <taxon>Lactobacillaceae</taxon>
        <taxon>Limosilactobacillus</taxon>
    </lineage>
</organism>
<keyword evidence="9 10" id="KW-0234">DNA repair</keyword>
<accession>A0ABT7UVL3</accession>
<dbReference type="InterPro" id="IPR038726">
    <property type="entry name" value="PDDEXK_AddAB-type"/>
</dbReference>
<dbReference type="Gene3D" id="3.40.50.300">
    <property type="entry name" value="P-loop containing nucleotide triphosphate hydrolases"/>
    <property type="match status" value="3"/>
</dbReference>
<evidence type="ECO:0000313" key="14">
    <source>
        <dbReference type="Proteomes" id="UP001529343"/>
    </source>
</evidence>
<comment type="miscellaneous">
    <text evidence="10">Despite having helicase-like domains, this subunit does not have helicase activity.</text>
</comment>
<comment type="cofactor">
    <cofactor evidence="10">
        <name>Mg(2+)</name>
        <dbReference type="ChEBI" id="CHEBI:18420"/>
    </cofactor>
</comment>
<evidence type="ECO:0000256" key="2">
    <source>
        <dbReference type="ARBA" id="ARBA00022741"/>
    </source>
</evidence>
<dbReference type="Pfam" id="PF12705">
    <property type="entry name" value="PDDEXK_1"/>
    <property type="match status" value="1"/>
</dbReference>
<evidence type="ECO:0000259" key="11">
    <source>
        <dbReference type="Pfam" id="PF12705"/>
    </source>
</evidence>
<dbReference type="EC" id="3.1.-.-" evidence="10"/>
<keyword evidence="8 10" id="KW-0238">DNA-binding</keyword>
<comment type="function">
    <text evidence="10">The heterodimer acts as both an ATP-dependent DNA helicase and an ATP-dependent, dual-direction single-stranded exonuclease. Recognizes the chi site generating a DNA molecule suitable for the initiation of homologous recombination. This subunit has 5' -&gt; 3' nuclease activity but not helicase activity.</text>
</comment>
<keyword evidence="6 10" id="KW-0269">Exonuclease</keyword>
<sequence length="1250" mass="141663">MGSLGFVLGTAAVDHQQVLVDQLADQLKAAPAEDTFFYIVPNHIKFETEISVLDGLRERQNHGSTQERFAASRVQILSFSRLAWYLLRDTPIFRRTRLSKVGTAMLTTKILQEHAGDLRLYASEIQHPGFVQKLTDQLAELQTANITADDFSTILQRAQADSQVKDNPAWLAKMHDVELIYHAYEERLQKYFLGNIDLYQQLAQYLYEQPSSKHMHFFLDRFTQFTAAEQQVVDAIILNAGTTTVSFTLDRGYPDQRHPNASELPEKSDLFYNSAMQYHRLWKFAQAHPQQVRLLDNAEYAQSPRVSQDLAAFDRFFKRYAAEPIDLTAGAPLTDLASIQVHSVPNRLAELNHVATQIRQMVATGKYRYRDFLILTRHLDGYQTMIDPVFASHQIPIFNDHERRMNKHPLVVLLTALLQIPLHDYRTSDIIQLLKTWLLLPAGPNPGELAEAVFTTENWCLKQAIAGKHAWTTQDPKEIAELWQVKGANPDAANYASSRQKKVNDQLQLIRNFVGQTLIPFFDELKEVQTGRELATKLYQFLVDNGVTKRLNNWQNYQADQGNMDLARRPKQVWATFCQIIEEYVLILGDQQVEKNSRTDLLTNFSEVLQAGFAAAQYSQIPATLDQVVISETGIVQSQSHRVVFMIGATDDVMPEVHDDEGLLTDSDKDLLSRYLDADSQYLPATAVDQLEDEPFLHYQGFMSAREQLIISAPQFGEDDKELKPSPYLLDTARFFNITGKTVPLATSPAGQADATPFVSAPLATINQLVQVIRQLSDDQGMAVGQRPQWPASWKKVGAALTKLAEHDGALQERLDTVQRGFDYRNQAKNITAPMAQALYLHTAADEPGQVLYASISQLQDFYVNQYEYFLKYGLRLHKRDELALSNDRIGTYFHRAMEVFVNLVRDSALSFADLAKAENQAALAGFTSRALDAADQLQPELLRLVSSSAQARFQYQQLTSIVKTMLKTLCQQAANAHFVPRETEVQFGQINGRQEADWAPLEYPLDAQRHIQLRGRIDRVDQIDVGNQKYLAVVDYKSGDRLFDLTAAYYGISLQLLTYLSGLEVNLDKLQLSSANLAGALYLHLSNPKISAMDFLKGSPAHRDQRLTDLRLKAHQYKGILLNNSDLLNNIAKQGHADLVYPLKKNGGSGKEALLADAQQLQWLRDNNRRLIIDAGKQILSGQLKLNPYRLIDGSKRRTGLDYTDYLDIYQFDSMLDQGLYHELDARIAKEKFDDVRKKEQNNDDGEDQ</sequence>
<evidence type="ECO:0000256" key="6">
    <source>
        <dbReference type="ARBA" id="ARBA00022839"/>
    </source>
</evidence>
<dbReference type="Pfam" id="PF21445">
    <property type="entry name" value="ADDB_N"/>
    <property type="match status" value="1"/>
</dbReference>
<dbReference type="RefSeq" id="WP_289585651.1">
    <property type="nucleotide sequence ID" value="NZ_JAUDDW010000002.1"/>
</dbReference>
<comment type="caution">
    <text evidence="10">Lacks conserved residue(s) required for the propagation of feature annotation.</text>
</comment>
<keyword evidence="1 10" id="KW-0540">Nuclease</keyword>
<evidence type="ECO:0000256" key="4">
    <source>
        <dbReference type="ARBA" id="ARBA00022801"/>
    </source>
</evidence>
<reference evidence="14" key="1">
    <citation type="submission" date="2023-06" db="EMBL/GenBank/DDBJ databases">
        <title>Identification and characterization of horizontal gene transfer across gut microbiota members of farm animals based on homology search.</title>
        <authorList>
            <person name="Zeman M."/>
            <person name="Kubasova T."/>
            <person name="Jahodarova E."/>
            <person name="Nykrynova M."/>
            <person name="Rychlik I."/>
        </authorList>
    </citation>
    <scope>NUCLEOTIDE SEQUENCE [LARGE SCALE GENOMIC DNA]</scope>
    <source>
        <strain evidence="14">161_Gplus</strain>
    </source>
</reference>
<dbReference type="EMBL" id="JAUDDW010000002">
    <property type="protein sequence ID" value="MDM8265740.1"/>
    <property type="molecule type" value="Genomic_DNA"/>
</dbReference>